<proteinExistence type="predicted"/>
<sequence>MNCNNTFSKTIKELYEVYDELLIVAKLKNELTIISPIAKDVVAIVPYVDDISIVSKNISAVKTAYRNAQIAKDSSDIAVRAKDISIEKAQQALSSSNTANLSALFAGERAEWIETNTTPILENIEVIKLSPQNAQIAKDNSDIAVHAKDISIQKAREAKDSSNSAHLSALFAGERAEHIDEVSNTIDNKEIEIIGIIDEHEQFVALSTSNIEAIKQLLLRKASETQLAKEEAVNSAVVATQKAQEAKSNSDYVRNAKSIVLSAKNETVVNRNLSKRYRDETVINKNIVSDLRNQTANLTKEAKEYSDKSEEIYDEIKSLDSVYDIKKEMYTTRTGTLYEIRGDITRP</sequence>
<organism evidence="1">
    <name type="scientific">hydrothermal vent metagenome</name>
    <dbReference type="NCBI Taxonomy" id="652676"/>
    <lineage>
        <taxon>unclassified sequences</taxon>
        <taxon>metagenomes</taxon>
        <taxon>ecological metagenomes</taxon>
    </lineage>
</organism>
<accession>A0A1W1CYK8</accession>
<protein>
    <submittedName>
        <fullName evidence="1">Uncharacterized protein</fullName>
    </submittedName>
</protein>
<reference evidence="1" key="1">
    <citation type="submission" date="2016-10" db="EMBL/GenBank/DDBJ databases">
        <authorList>
            <person name="de Groot N.N."/>
        </authorList>
    </citation>
    <scope>NUCLEOTIDE SEQUENCE</scope>
</reference>
<name>A0A1W1CYK8_9ZZZZ</name>
<gene>
    <name evidence="1" type="ORF">MNB_SV-13-132</name>
</gene>
<dbReference type="AlphaFoldDB" id="A0A1W1CYK8"/>
<evidence type="ECO:0000313" key="1">
    <source>
        <dbReference type="EMBL" id="SFV70894.1"/>
    </source>
</evidence>
<dbReference type="EMBL" id="FPHM01000178">
    <property type="protein sequence ID" value="SFV70894.1"/>
    <property type="molecule type" value="Genomic_DNA"/>
</dbReference>